<dbReference type="AlphaFoldDB" id="A0A0K2W9L8"/>
<dbReference type="InterPro" id="IPR013517">
    <property type="entry name" value="FG-GAP"/>
</dbReference>
<dbReference type="PROSITE" id="PS51257">
    <property type="entry name" value="PROKAR_LIPOPROTEIN"/>
    <property type="match status" value="1"/>
</dbReference>
<reference evidence="3 4" key="1">
    <citation type="submission" date="2016-10" db="EMBL/GenBank/DDBJ databases">
        <authorList>
            <person name="de Groot N.N."/>
        </authorList>
    </citation>
    <scope>NUCLEOTIDE SEQUENCE [LARGE SCALE GENOMIC DNA]</scope>
    <source>
        <strain evidence="3 4">DSM 2895</strain>
    </source>
</reference>
<dbReference type="OrthoDB" id="5637at2"/>
<name>A0A0K2W9L8_ANEMI</name>
<dbReference type="SUPFAM" id="SSF48452">
    <property type="entry name" value="TPR-like"/>
    <property type="match status" value="1"/>
</dbReference>
<sequence length="307" mass="34421">MKHHKFTTSGACLLLASVLSGCSMFPSPANTITAPQSVTTQSLGAKSTANFIETFLPSGSKLLPPESPGGLEAIQKHDVNGDGIEEVIVTYRTGEKEKRPYIMLLRKQNGHWKKAWTYAGQGYEIDTVRFADITGNGVPELLVGWKMGASAGNGLDIFSWSNNTLHKLVSTGYHKLDIVRHEGRELLAVWRKDTGNAYEVDILRWQNRDLVSDTEAYPSYFKKVAVYYEQRIQEMPDASFYWYYLADAQQKAQMPEQALQAARKGLSLRGKEGYPSSAQFNRIIIAALKDLGKYQEAEQFRKTARNK</sequence>
<dbReference type="SUPFAM" id="SSF69318">
    <property type="entry name" value="Integrin alpha N-terminal domain"/>
    <property type="match status" value="1"/>
</dbReference>
<dbReference type="EMBL" id="FNED01000014">
    <property type="protein sequence ID" value="SDJ24404.1"/>
    <property type="molecule type" value="Genomic_DNA"/>
</dbReference>
<dbReference type="RefSeq" id="WP_052520249.1">
    <property type="nucleotide sequence ID" value="NZ_BJOA01000064.1"/>
</dbReference>
<dbReference type="Gene3D" id="1.25.40.10">
    <property type="entry name" value="Tetratricopeptide repeat domain"/>
    <property type="match status" value="1"/>
</dbReference>
<dbReference type="Pfam" id="PF13517">
    <property type="entry name" value="FG-GAP_3"/>
    <property type="match status" value="1"/>
</dbReference>
<organism evidence="3 4">
    <name type="scientific">Aneurinibacillus migulanus</name>
    <name type="common">Bacillus migulanus</name>
    <dbReference type="NCBI Taxonomy" id="47500"/>
    <lineage>
        <taxon>Bacteria</taxon>
        <taxon>Bacillati</taxon>
        <taxon>Bacillota</taxon>
        <taxon>Bacilli</taxon>
        <taxon>Bacillales</taxon>
        <taxon>Paenibacillaceae</taxon>
        <taxon>Aneurinibacillus group</taxon>
        <taxon>Aneurinibacillus</taxon>
    </lineage>
</organism>
<keyword evidence="1 2" id="KW-0732">Signal</keyword>
<feature type="chain" id="PRO_5041041711" evidence="2">
    <location>
        <begin position="30"/>
        <end position="307"/>
    </location>
</feature>
<evidence type="ECO:0000313" key="3">
    <source>
        <dbReference type="EMBL" id="SDJ24404.1"/>
    </source>
</evidence>
<feature type="signal peptide" evidence="2">
    <location>
        <begin position="1"/>
        <end position="29"/>
    </location>
</feature>
<evidence type="ECO:0000256" key="2">
    <source>
        <dbReference type="SAM" id="SignalP"/>
    </source>
</evidence>
<accession>A0A0K2W9L8</accession>
<evidence type="ECO:0000256" key="1">
    <source>
        <dbReference type="ARBA" id="ARBA00022729"/>
    </source>
</evidence>
<gene>
    <name evidence="3" type="ORF">SAMN04487909_11461</name>
</gene>
<dbReference type="InterPro" id="IPR028994">
    <property type="entry name" value="Integrin_alpha_N"/>
</dbReference>
<protein>
    <submittedName>
        <fullName evidence="3">Repeat domain-containing protein</fullName>
    </submittedName>
</protein>
<dbReference type="Proteomes" id="UP000182836">
    <property type="component" value="Unassembled WGS sequence"/>
</dbReference>
<evidence type="ECO:0000313" key="4">
    <source>
        <dbReference type="Proteomes" id="UP000182836"/>
    </source>
</evidence>
<dbReference type="InterPro" id="IPR011990">
    <property type="entry name" value="TPR-like_helical_dom_sf"/>
</dbReference>
<dbReference type="GeneID" id="42308938"/>
<proteinExistence type="predicted"/>